<organism evidence="1">
    <name type="scientific">marine sediment metagenome</name>
    <dbReference type="NCBI Taxonomy" id="412755"/>
    <lineage>
        <taxon>unclassified sequences</taxon>
        <taxon>metagenomes</taxon>
        <taxon>ecological metagenomes</taxon>
    </lineage>
</organism>
<sequence length="169" mass="19492">MSRKRRPDLTGEMKDAVVRDYLRGDKVILIQMEHKISPAVMYRILDSRQVSLRKGEMKPKTVKEGTASEQLSYGLELLKNDVITAFGQAMNKTRKRYERLKYGDSAQDVFYETLFDRSDLESTAKMLAQWIKYLNALPDCEHTRGALLTLTTLMELAIKIDKLDPSKEE</sequence>
<gene>
    <name evidence="1" type="ORF">LCGC14_1072050</name>
</gene>
<comment type="caution">
    <text evidence="1">The sequence shown here is derived from an EMBL/GenBank/DDBJ whole genome shotgun (WGS) entry which is preliminary data.</text>
</comment>
<dbReference type="EMBL" id="LAZR01004623">
    <property type="protein sequence ID" value="KKN06950.1"/>
    <property type="molecule type" value="Genomic_DNA"/>
</dbReference>
<reference evidence="1" key="1">
    <citation type="journal article" date="2015" name="Nature">
        <title>Complex archaea that bridge the gap between prokaryotes and eukaryotes.</title>
        <authorList>
            <person name="Spang A."/>
            <person name="Saw J.H."/>
            <person name="Jorgensen S.L."/>
            <person name="Zaremba-Niedzwiedzka K."/>
            <person name="Martijn J."/>
            <person name="Lind A.E."/>
            <person name="van Eijk R."/>
            <person name="Schleper C."/>
            <person name="Guy L."/>
            <person name="Ettema T.J."/>
        </authorList>
    </citation>
    <scope>NUCLEOTIDE SEQUENCE</scope>
</reference>
<name>A0A0F9MHW7_9ZZZZ</name>
<dbReference type="AlphaFoldDB" id="A0A0F9MHW7"/>
<protein>
    <submittedName>
        <fullName evidence="1">Uncharacterized protein</fullName>
    </submittedName>
</protein>
<evidence type="ECO:0000313" key="1">
    <source>
        <dbReference type="EMBL" id="KKN06950.1"/>
    </source>
</evidence>
<accession>A0A0F9MHW7</accession>
<proteinExistence type="predicted"/>